<reference evidence="6" key="2">
    <citation type="submission" date="2015-09" db="EMBL/GenBank/DDBJ databases">
        <authorList>
            <person name="Jackson K.R."/>
            <person name="Lunt B.L."/>
            <person name="Fisher J.N.B."/>
            <person name="Gardner A.V."/>
            <person name="Bailey M.E."/>
            <person name="Deus L.M."/>
            <person name="Earl A.S."/>
            <person name="Gibby P.D."/>
            <person name="Hartmann K.A."/>
            <person name="Liu J.E."/>
            <person name="Manci A.M."/>
            <person name="Nielsen D.A."/>
            <person name="Solomon M.B."/>
            <person name="Breakwell D.P."/>
            <person name="Burnett S.H."/>
            <person name="Grose J.H."/>
        </authorList>
    </citation>
    <scope>NUCLEOTIDE SEQUENCE [LARGE SCALE GENOMIC DNA]</scope>
    <source>
        <strain evidence="6">JCM 4701</strain>
    </source>
</reference>
<keyword evidence="8" id="KW-1185">Reference proteome</keyword>
<dbReference type="Pfam" id="PF13359">
    <property type="entry name" value="DDE_Tnp_4"/>
    <property type="match status" value="1"/>
</dbReference>
<evidence type="ECO:0000256" key="2">
    <source>
        <dbReference type="ARBA" id="ARBA00022723"/>
    </source>
</evidence>
<dbReference type="EMBL" id="LJSN01000002">
    <property type="protein sequence ID" value="PNE42867.1"/>
    <property type="molecule type" value="Genomic_DNA"/>
</dbReference>
<evidence type="ECO:0000259" key="4">
    <source>
        <dbReference type="Pfam" id="PF13613"/>
    </source>
</evidence>
<evidence type="ECO:0000313" key="5">
    <source>
        <dbReference type="EMBL" id="PNE42864.1"/>
    </source>
</evidence>
<evidence type="ECO:0000259" key="3">
    <source>
        <dbReference type="Pfam" id="PF13359"/>
    </source>
</evidence>
<evidence type="ECO:0000313" key="8">
    <source>
        <dbReference type="Proteomes" id="UP000236047"/>
    </source>
</evidence>
<gene>
    <name evidence="7" type="ORF">AOB60_00570</name>
    <name evidence="5" type="ORF">AOB60_02090</name>
    <name evidence="6" type="ORF">AOB60_02150</name>
</gene>
<comment type="caution">
    <text evidence="6">The sequence shown here is derived from an EMBL/GenBank/DDBJ whole genome shotgun (WGS) entry which is preliminary data.</text>
</comment>
<dbReference type="AlphaFoldDB" id="A0A2N8PPD0"/>
<dbReference type="Proteomes" id="UP000236047">
    <property type="component" value="Unassembled WGS sequence"/>
</dbReference>
<proteinExistence type="predicted"/>
<evidence type="ECO:0000313" key="6">
    <source>
        <dbReference type="EMBL" id="PNE42867.1"/>
    </source>
</evidence>
<dbReference type="GO" id="GO:0046872">
    <property type="term" value="F:metal ion binding"/>
    <property type="evidence" value="ECO:0007669"/>
    <property type="project" value="UniProtKB-KW"/>
</dbReference>
<organism evidence="6 8">
    <name type="scientific">Streptomyces noursei</name>
    <name type="common">Streptomyces albulus</name>
    <dbReference type="NCBI Taxonomy" id="1971"/>
    <lineage>
        <taxon>Bacteria</taxon>
        <taxon>Bacillati</taxon>
        <taxon>Actinomycetota</taxon>
        <taxon>Actinomycetes</taxon>
        <taxon>Kitasatosporales</taxon>
        <taxon>Streptomycetaceae</taxon>
        <taxon>Streptomyces</taxon>
    </lineage>
</organism>
<dbReference type="EMBL" id="LJSN01000002">
    <property type="protein sequence ID" value="PNE42864.1"/>
    <property type="molecule type" value="Genomic_DNA"/>
</dbReference>
<keyword evidence="2" id="KW-0479">Metal-binding</keyword>
<accession>A0A2N8PPD0</accession>
<evidence type="ECO:0000313" key="7">
    <source>
        <dbReference type="EMBL" id="PNE43561.1"/>
    </source>
</evidence>
<protein>
    <recommendedName>
        <fullName evidence="9">Transposase</fullName>
    </recommendedName>
</protein>
<reference evidence="8" key="1">
    <citation type="submission" date="2015-09" db="EMBL/GenBank/DDBJ databases">
        <authorList>
            <person name="Graham D.E."/>
            <person name="Mahan K.M."/>
            <person name="Klingeman D.M."/>
            <person name="Fida T."/>
            <person name="Giannone R.J."/>
            <person name="Hettich R.L."/>
            <person name="Parry R.J."/>
            <person name="Spain J.C."/>
        </authorList>
    </citation>
    <scope>NUCLEOTIDE SEQUENCE [LARGE SCALE GENOMIC DNA]</scope>
    <source>
        <strain evidence="8">JCM 4701</strain>
    </source>
</reference>
<name>A0A2N8PPD0_STRNR</name>
<feature type="domain" description="DDE Tnp4" evidence="3">
    <location>
        <begin position="99"/>
        <end position="230"/>
    </location>
</feature>
<dbReference type="InterPro" id="IPR027805">
    <property type="entry name" value="Transposase_HTH_dom"/>
</dbReference>
<comment type="cofactor">
    <cofactor evidence="1">
        <name>a divalent metal cation</name>
        <dbReference type="ChEBI" id="CHEBI:60240"/>
    </cofactor>
</comment>
<feature type="domain" description="Transposase Helix-turn-helix" evidence="4">
    <location>
        <begin position="19"/>
        <end position="67"/>
    </location>
</feature>
<evidence type="ECO:0000256" key="1">
    <source>
        <dbReference type="ARBA" id="ARBA00001968"/>
    </source>
</evidence>
<sequence>MHTALGGSEPAARGRPCVLGLYQSVVLVLFLLRQNPVQQVAAELFGVSQSTVSRRLALLGPLLERVLAEFVPDPAQASSGKVVLVDGTLVTTWDWACHGIELFSGKHRDTGFNLQIAATLDGDLLAVSAPVPGSWHDVRAWRESEFEALFTDRETIGDLGYIGTGILTGRRKPPGQQRPKADKIFNHSLSVLRAAVERAIAHLKDWKILATRYRGPLSTFPNIVRTITALAFFRTTW</sequence>
<dbReference type="Pfam" id="PF13613">
    <property type="entry name" value="HTH_Tnp_4"/>
    <property type="match status" value="1"/>
</dbReference>
<dbReference type="EMBL" id="LJSN01000001">
    <property type="protein sequence ID" value="PNE43561.1"/>
    <property type="molecule type" value="Genomic_DNA"/>
</dbReference>
<evidence type="ECO:0008006" key="9">
    <source>
        <dbReference type="Google" id="ProtNLM"/>
    </source>
</evidence>
<dbReference type="InterPro" id="IPR027806">
    <property type="entry name" value="HARBI1_dom"/>
</dbReference>